<dbReference type="RefSeq" id="XP_030855741.1">
    <property type="nucleotide sequence ID" value="XM_030999881.1"/>
</dbReference>
<dbReference type="AlphaFoldDB" id="A0A7M7PV60"/>
<evidence type="ECO:0000313" key="7">
    <source>
        <dbReference type="EnsemblMetazoa" id="XP_030855741"/>
    </source>
</evidence>
<dbReference type="OMA" id="ERAHAMF"/>
<proteinExistence type="predicted"/>
<keyword evidence="8" id="KW-1185">Reference proteome</keyword>
<evidence type="ECO:0000256" key="5">
    <source>
        <dbReference type="PROSITE-ProRule" id="PRU00333"/>
    </source>
</evidence>
<dbReference type="InterPro" id="IPR017226">
    <property type="entry name" value="BHMT-like"/>
</dbReference>
<dbReference type="KEGG" id="spu:752628"/>
<evidence type="ECO:0000259" key="6">
    <source>
        <dbReference type="PROSITE" id="PS50970"/>
    </source>
</evidence>
<dbReference type="Proteomes" id="UP000007110">
    <property type="component" value="Unassembled WGS sequence"/>
</dbReference>
<dbReference type="InterPro" id="IPR036589">
    <property type="entry name" value="HCY_dom_sf"/>
</dbReference>
<feature type="domain" description="Hcy-binding" evidence="6">
    <location>
        <begin position="5"/>
        <end position="317"/>
    </location>
</feature>
<dbReference type="SUPFAM" id="SSF82282">
    <property type="entry name" value="Homocysteine S-methyltransferase"/>
    <property type="match status" value="1"/>
</dbReference>
<comment type="pathway">
    <text evidence="3">Amino-acid biosynthesis; L-methionine biosynthesis via de novo pathway.</text>
</comment>
<sequence>MPETKGLLERLNGGETIIVAEGYIFAFERLCYVQAGPFVPEVVVEHPELVRQMYRDFVRAGSDVVQALTYYAHRSKMSLVSRADDLEEANRLALRMAREVADETGTLMCGDICNTGQYTPGDDAKTALIKDMFKEQVEWAAEEGADFIVAETLVNLGEAMLALEAIKMYGKGLPAVVTLTVQIARDEDGKLCTNDKVEATEALRKLEEAGADVVGFNCSRGPDTILPLLEDAKKAGIKVPLAVLPVPYRTIQEEPTFMTLTDTKTGKLCFPVDLDCHLCTRNDIVNFGKRCAELGIPYVGLCCGNSPHYTRSLAESLGRKPEATRYSPNMSLHVIYGADEKLNAYERESAANNNNR</sequence>
<evidence type="ECO:0000256" key="1">
    <source>
        <dbReference type="ARBA" id="ARBA00022603"/>
    </source>
</evidence>
<feature type="binding site" evidence="4 5">
    <location>
        <position position="302"/>
    </location>
    <ligand>
        <name>Zn(2+)</name>
        <dbReference type="ChEBI" id="CHEBI:29105"/>
    </ligand>
</feature>
<keyword evidence="2 5" id="KW-0808">Transferase</keyword>
<protein>
    <recommendedName>
        <fullName evidence="6">Hcy-binding domain-containing protein</fullName>
    </recommendedName>
</protein>
<keyword evidence="4 5" id="KW-0862">Zinc</keyword>
<dbReference type="UniPathway" id="UPA00051">
    <property type="reaction ID" value="UER00083"/>
</dbReference>
<organism evidence="7 8">
    <name type="scientific">Strongylocentrotus purpuratus</name>
    <name type="common">Purple sea urchin</name>
    <dbReference type="NCBI Taxonomy" id="7668"/>
    <lineage>
        <taxon>Eukaryota</taxon>
        <taxon>Metazoa</taxon>
        <taxon>Echinodermata</taxon>
        <taxon>Eleutherozoa</taxon>
        <taxon>Echinozoa</taxon>
        <taxon>Echinoidea</taxon>
        <taxon>Euechinoidea</taxon>
        <taxon>Echinacea</taxon>
        <taxon>Camarodonta</taxon>
        <taxon>Echinidea</taxon>
        <taxon>Strongylocentrotidae</taxon>
        <taxon>Strongylocentrotus</taxon>
    </lineage>
</organism>
<dbReference type="PIRSF" id="PIRSF037505">
    <property type="entry name" value="Betaine_HMT"/>
    <property type="match status" value="1"/>
</dbReference>
<dbReference type="GeneID" id="752628"/>
<feature type="binding site" evidence="4 5">
    <location>
        <position position="218"/>
    </location>
    <ligand>
        <name>Zn(2+)</name>
        <dbReference type="ChEBI" id="CHEBI:29105"/>
    </ligand>
</feature>
<feature type="binding site" evidence="4 5">
    <location>
        <position position="303"/>
    </location>
    <ligand>
        <name>Zn(2+)</name>
        <dbReference type="ChEBI" id="CHEBI:29105"/>
    </ligand>
</feature>
<dbReference type="PANTHER" id="PTHR11103">
    <property type="entry name" value="SLR1189 PROTEIN"/>
    <property type="match status" value="1"/>
</dbReference>
<dbReference type="Pfam" id="PF02574">
    <property type="entry name" value="S-methyl_trans"/>
    <property type="match status" value="1"/>
</dbReference>
<dbReference type="EnsemblMetazoa" id="XM_030999881">
    <property type="protein sequence ID" value="XP_030855741"/>
    <property type="gene ID" value="LOC752628"/>
</dbReference>
<evidence type="ECO:0000256" key="3">
    <source>
        <dbReference type="ARBA" id="ARBA00034478"/>
    </source>
</evidence>
<dbReference type="GO" id="GO:0008270">
    <property type="term" value="F:zinc ion binding"/>
    <property type="evidence" value="ECO:0007669"/>
    <property type="project" value="InterPro"/>
</dbReference>
<dbReference type="InParanoid" id="A0A7M7PV60"/>
<dbReference type="PANTHER" id="PTHR11103:SF18">
    <property type="entry name" value="SLR1189 PROTEIN"/>
    <property type="match status" value="1"/>
</dbReference>
<keyword evidence="1 5" id="KW-0489">Methyltransferase</keyword>
<evidence type="ECO:0000256" key="2">
    <source>
        <dbReference type="ARBA" id="ARBA00022679"/>
    </source>
</evidence>
<dbReference type="OrthoDB" id="261426at2759"/>
<reference evidence="7" key="2">
    <citation type="submission" date="2021-01" db="UniProtKB">
        <authorList>
            <consortium name="EnsemblMetazoa"/>
        </authorList>
    </citation>
    <scope>IDENTIFICATION</scope>
</reference>
<evidence type="ECO:0000313" key="8">
    <source>
        <dbReference type="Proteomes" id="UP000007110"/>
    </source>
</evidence>
<evidence type="ECO:0000256" key="4">
    <source>
        <dbReference type="PIRSR" id="PIRSR037505-2"/>
    </source>
</evidence>
<dbReference type="InterPro" id="IPR003726">
    <property type="entry name" value="HCY_dom"/>
</dbReference>
<dbReference type="GO" id="GO:0009086">
    <property type="term" value="P:methionine biosynthetic process"/>
    <property type="evidence" value="ECO:0007669"/>
    <property type="project" value="InterPro"/>
</dbReference>
<dbReference type="GO" id="GO:0032259">
    <property type="term" value="P:methylation"/>
    <property type="evidence" value="ECO:0007669"/>
    <property type="project" value="UniProtKB-KW"/>
</dbReference>
<accession>A0A7M7PV60</accession>
<reference evidence="8" key="1">
    <citation type="submission" date="2015-02" db="EMBL/GenBank/DDBJ databases">
        <title>Genome sequencing for Strongylocentrotus purpuratus.</title>
        <authorList>
            <person name="Murali S."/>
            <person name="Liu Y."/>
            <person name="Vee V."/>
            <person name="English A."/>
            <person name="Wang M."/>
            <person name="Skinner E."/>
            <person name="Han Y."/>
            <person name="Muzny D.M."/>
            <person name="Worley K.C."/>
            <person name="Gibbs R.A."/>
        </authorList>
    </citation>
    <scope>NUCLEOTIDE SEQUENCE</scope>
</reference>
<keyword evidence="4 5" id="KW-0479">Metal-binding</keyword>
<comment type="cofactor">
    <cofactor evidence="4">
        <name>Zn(2+)</name>
        <dbReference type="ChEBI" id="CHEBI:29105"/>
    </cofactor>
    <text evidence="4">Binds 1 zinc ion per subunit.</text>
</comment>
<dbReference type="Gene3D" id="3.20.20.330">
    <property type="entry name" value="Homocysteine-binding-like domain"/>
    <property type="match status" value="1"/>
</dbReference>
<name>A0A7M7PV60_STRPU</name>
<dbReference type="PROSITE" id="PS50970">
    <property type="entry name" value="HCY"/>
    <property type="match status" value="1"/>
</dbReference>
<dbReference type="GO" id="GO:0008168">
    <property type="term" value="F:methyltransferase activity"/>
    <property type="evidence" value="ECO:0007669"/>
    <property type="project" value="UniProtKB-UniRule"/>
</dbReference>